<feature type="region of interest" description="Disordered" evidence="5">
    <location>
        <begin position="476"/>
        <end position="501"/>
    </location>
</feature>
<dbReference type="GO" id="GO:0003676">
    <property type="term" value="F:nucleic acid binding"/>
    <property type="evidence" value="ECO:0007669"/>
    <property type="project" value="InterPro"/>
</dbReference>
<accession>A0AAE1XAP9</accession>
<evidence type="ECO:0000313" key="8">
    <source>
        <dbReference type="EMBL" id="KAK4407879.1"/>
    </source>
</evidence>
<evidence type="ECO:0000256" key="2">
    <source>
        <dbReference type="ARBA" id="ARBA00022771"/>
    </source>
</evidence>
<protein>
    <submittedName>
        <fullName evidence="8">Uncharacterized protein</fullName>
    </submittedName>
</protein>
<dbReference type="InterPro" id="IPR006564">
    <property type="entry name" value="Znf_PMZ"/>
</dbReference>
<sequence>MVQLSTIGHGSRRLPTQCARSNCIAAPHARYIDGHARAWQALPSNKHTACTGQAVRRQLPACARSCARRALPVECPNAQPGSSNADVEPQIQTNIQKRKGVAVDDGNHDDLDEVEWDEICKIVYSYAEGNGSGDDDDDGVSDESNGLFDSKLEGDDGEGEDSETDSNVDGCGGEDSGQEEVESSDSEDTTSDDNDDAYTFISDKQKRLIPAFKYMFPGADNRFYGRYLHGNMKTAGFRGLAFKKGLWKATKATTVSEFNYRMEELAKLDPKVVDWLSDKPPAHWSRSHFNCFPKCDMLLNNICETFNSNILEAREKPIMTILEWIREWIMIRLSELRDRARKKWQDKKICPKIRKVVEKNIDKVVDGIPIKSDDWHYEVSCYDGVGYVVNLQNHTCTCRKWDLTGIPCNHGMSAICSQSLKPKDFVNSCYSVATFIEVYKHAILPVNGPKLWEKAEFLPSLPPNFGNGVGRPARARRLEHDEPQNKAKKRTRGQKNQTTKLKKQPYKVMCYYCGETGHNQKECARKTMGHPVEPSVAEQPRKMAARKKTSTTKHPTVIAEKAPKNLQVNKCSTSLHNAQQ</sequence>
<comment type="caution">
    <text evidence="8">The sequence shown here is derived from an EMBL/GenBank/DDBJ whole genome shotgun (WGS) entry which is preliminary data.</text>
</comment>
<organism evidence="8 9">
    <name type="scientific">Sesamum angolense</name>
    <dbReference type="NCBI Taxonomy" id="2727404"/>
    <lineage>
        <taxon>Eukaryota</taxon>
        <taxon>Viridiplantae</taxon>
        <taxon>Streptophyta</taxon>
        <taxon>Embryophyta</taxon>
        <taxon>Tracheophyta</taxon>
        <taxon>Spermatophyta</taxon>
        <taxon>Magnoliopsida</taxon>
        <taxon>eudicotyledons</taxon>
        <taxon>Gunneridae</taxon>
        <taxon>Pentapetalae</taxon>
        <taxon>asterids</taxon>
        <taxon>lamiids</taxon>
        <taxon>Lamiales</taxon>
        <taxon>Pedaliaceae</taxon>
        <taxon>Sesamum</taxon>
    </lineage>
</organism>
<evidence type="ECO:0000256" key="5">
    <source>
        <dbReference type="SAM" id="MobiDB-lite"/>
    </source>
</evidence>
<proteinExistence type="predicted"/>
<dbReference type="PROSITE" id="PS50158">
    <property type="entry name" value="ZF_CCHC"/>
    <property type="match status" value="1"/>
</dbReference>
<keyword evidence="9" id="KW-1185">Reference proteome</keyword>
<evidence type="ECO:0000259" key="7">
    <source>
        <dbReference type="PROSITE" id="PS50966"/>
    </source>
</evidence>
<reference evidence="8" key="1">
    <citation type="submission" date="2020-06" db="EMBL/GenBank/DDBJ databases">
        <authorList>
            <person name="Li T."/>
            <person name="Hu X."/>
            <person name="Zhang T."/>
            <person name="Song X."/>
            <person name="Zhang H."/>
            <person name="Dai N."/>
            <person name="Sheng W."/>
            <person name="Hou X."/>
            <person name="Wei L."/>
        </authorList>
    </citation>
    <scope>NUCLEOTIDE SEQUENCE</scope>
    <source>
        <strain evidence="8">K16</strain>
        <tissue evidence="8">Leaf</tissue>
    </source>
</reference>
<feature type="compositionally biased region" description="Polar residues" evidence="5">
    <location>
        <begin position="566"/>
        <end position="580"/>
    </location>
</feature>
<evidence type="ECO:0000256" key="3">
    <source>
        <dbReference type="ARBA" id="ARBA00022833"/>
    </source>
</evidence>
<keyword evidence="3" id="KW-0862">Zinc</keyword>
<feature type="compositionally biased region" description="Acidic residues" evidence="5">
    <location>
        <begin position="176"/>
        <end position="196"/>
    </location>
</feature>
<gene>
    <name evidence="8" type="ORF">Sango_0368900</name>
</gene>
<evidence type="ECO:0000313" key="9">
    <source>
        <dbReference type="Proteomes" id="UP001289374"/>
    </source>
</evidence>
<reference evidence="8" key="2">
    <citation type="journal article" date="2024" name="Plant">
        <title>Genomic evolution and insights into agronomic trait innovations of Sesamum species.</title>
        <authorList>
            <person name="Miao H."/>
            <person name="Wang L."/>
            <person name="Qu L."/>
            <person name="Liu H."/>
            <person name="Sun Y."/>
            <person name="Le M."/>
            <person name="Wang Q."/>
            <person name="Wei S."/>
            <person name="Zheng Y."/>
            <person name="Lin W."/>
            <person name="Duan Y."/>
            <person name="Cao H."/>
            <person name="Xiong S."/>
            <person name="Wang X."/>
            <person name="Wei L."/>
            <person name="Li C."/>
            <person name="Ma Q."/>
            <person name="Ju M."/>
            <person name="Zhao R."/>
            <person name="Li G."/>
            <person name="Mu C."/>
            <person name="Tian Q."/>
            <person name="Mei H."/>
            <person name="Zhang T."/>
            <person name="Gao T."/>
            <person name="Zhang H."/>
        </authorList>
    </citation>
    <scope>NUCLEOTIDE SEQUENCE</scope>
    <source>
        <strain evidence="8">K16</strain>
    </source>
</reference>
<dbReference type="AlphaFoldDB" id="A0AAE1XAP9"/>
<dbReference type="InterPro" id="IPR001878">
    <property type="entry name" value="Znf_CCHC"/>
</dbReference>
<feature type="compositionally biased region" description="Acidic residues" evidence="5">
    <location>
        <begin position="155"/>
        <end position="166"/>
    </location>
</feature>
<keyword evidence="2 4" id="KW-0863">Zinc-finger</keyword>
<dbReference type="PROSITE" id="PS50966">
    <property type="entry name" value="ZF_SWIM"/>
    <property type="match status" value="1"/>
</dbReference>
<dbReference type="PANTHER" id="PTHR31973:SF187">
    <property type="entry name" value="MUTATOR TRANSPOSASE MUDRA PROTEIN"/>
    <property type="match status" value="1"/>
</dbReference>
<dbReference type="GO" id="GO:0008270">
    <property type="term" value="F:zinc ion binding"/>
    <property type="evidence" value="ECO:0007669"/>
    <property type="project" value="UniProtKB-KW"/>
</dbReference>
<dbReference type="Proteomes" id="UP001289374">
    <property type="component" value="Unassembled WGS sequence"/>
</dbReference>
<name>A0AAE1XAP9_9LAMI</name>
<evidence type="ECO:0000256" key="4">
    <source>
        <dbReference type="PROSITE-ProRule" id="PRU00047"/>
    </source>
</evidence>
<dbReference type="SUPFAM" id="SSF57756">
    <property type="entry name" value="Retrovirus zinc finger-like domains"/>
    <property type="match status" value="1"/>
</dbReference>
<dbReference type="PANTHER" id="PTHR31973">
    <property type="entry name" value="POLYPROTEIN, PUTATIVE-RELATED"/>
    <property type="match status" value="1"/>
</dbReference>
<dbReference type="InterPro" id="IPR007527">
    <property type="entry name" value="Znf_SWIM"/>
</dbReference>
<dbReference type="InterPro" id="IPR036875">
    <property type="entry name" value="Znf_CCHC_sf"/>
</dbReference>
<evidence type="ECO:0000256" key="1">
    <source>
        <dbReference type="ARBA" id="ARBA00022723"/>
    </source>
</evidence>
<evidence type="ECO:0000259" key="6">
    <source>
        <dbReference type="PROSITE" id="PS50158"/>
    </source>
</evidence>
<feature type="region of interest" description="Disordered" evidence="5">
    <location>
        <begin position="526"/>
        <end position="580"/>
    </location>
</feature>
<feature type="region of interest" description="Disordered" evidence="5">
    <location>
        <begin position="128"/>
        <end position="197"/>
    </location>
</feature>
<feature type="domain" description="CCHC-type" evidence="6">
    <location>
        <begin position="510"/>
        <end position="523"/>
    </location>
</feature>
<dbReference type="SMART" id="SM00575">
    <property type="entry name" value="ZnF_PMZ"/>
    <property type="match status" value="1"/>
</dbReference>
<feature type="domain" description="SWIM-type" evidence="7">
    <location>
        <begin position="387"/>
        <end position="419"/>
    </location>
</feature>
<feature type="compositionally biased region" description="Basic and acidic residues" evidence="5">
    <location>
        <begin position="476"/>
        <end position="485"/>
    </location>
</feature>
<dbReference type="Gene3D" id="4.10.60.10">
    <property type="entry name" value="Zinc finger, CCHC-type"/>
    <property type="match status" value="1"/>
</dbReference>
<dbReference type="Pfam" id="PF04434">
    <property type="entry name" value="SWIM"/>
    <property type="match status" value="1"/>
</dbReference>
<dbReference type="EMBL" id="JACGWL010000002">
    <property type="protein sequence ID" value="KAK4407879.1"/>
    <property type="molecule type" value="Genomic_DNA"/>
</dbReference>
<keyword evidence="1" id="KW-0479">Metal-binding</keyword>